<name>A0A859FH88_9BACI</name>
<evidence type="ECO:0000313" key="5">
    <source>
        <dbReference type="Proteomes" id="UP000318138"/>
    </source>
</evidence>
<evidence type="ECO:0000259" key="3">
    <source>
        <dbReference type="PROSITE" id="PS51201"/>
    </source>
</evidence>
<dbReference type="GO" id="GO:0006813">
    <property type="term" value="P:potassium ion transport"/>
    <property type="evidence" value="ECO:0007669"/>
    <property type="project" value="InterPro"/>
</dbReference>
<keyword evidence="4" id="KW-0813">Transport</keyword>
<dbReference type="InterPro" id="IPR013099">
    <property type="entry name" value="K_chnl_dom"/>
</dbReference>
<proteinExistence type="predicted"/>
<evidence type="ECO:0000256" key="1">
    <source>
        <dbReference type="ARBA" id="ARBA00004651"/>
    </source>
</evidence>
<keyword evidence="4" id="KW-0407">Ion channel</keyword>
<dbReference type="Pfam" id="PF02254">
    <property type="entry name" value="TrkA_N"/>
    <property type="match status" value="1"/>
</dbReference>
<feature type="domain" description="RCK N-terminal" evidence="3">
    <location>
        <begin position="115"/>
        <end position="236"/>
    </location>
</feature>
<dbReference type="SUPFAM" id="SSF51735">
    <property type="entry name" value="NAD(P)-binding Rossmann-fold domains"/>
    <property type="match status" value="1"/>
</dbReference>
<comment type="subcellular location">
    <subcellularLocation>
        <location evidence="1">Cell membrane</location>
        <topology evidence="1">Multi-pass membrane protein</topology>
    </subcellularLocation>
</comment>
<keyword evidence="4" id="KW-0406">Ion transport</keyword>
<dbReference type="EMBL" id="CP041372">
    <property type="protein sequence ID" value="QKS72160.1"/>
    <property type="molecule type" value="Genomic_DNA"/>
</dbReference>
<dbReference type="InterPro" id="IPR003148">
    <property type="entry name" value="RCK_N"/>
</dbReference>
<dbReference type="InterPro" id="IPR050721">
    <property type="entry name" value="Trk_Ktr_HKT_K-transport"/>
</dbReference>
<accession>A0A859FH88</accession>
<dbReference type="PANTHER" id="PTHR43833">
    <property type="entry name" value="POTASSIUM CHANNEL PROTEIN 2-RELATED-RELATED"/>
    <property type="match status" value="1"/>
</dbReference>
<evidence type="ECO:0000256" key="2">
    <source>
        <dbReference type="SAM" id="Phobius"/>
    </source>
</evidence>
<dbReference type="Gene3D" id="1.10.287.70">
    <property type="match status" value="1"/>
</dbReference>
<feature type="transmembrane region" description="Helical" evidence="2">
    <location>
        <begin position="20"/>
        <end position="38"/>
    </location>
</feature>
<sequence>MYRDLFFAELYAHKWMVIRLSVMVLFFICLAGLSVYLMEPESFPTIPDGMWWAFVTITTVGYGDLVPVTQGGRLIAVLLMLTGIALFSFFLANASVLSVVAKEELQQGKGYMKSAPALLIIGWNERTHYVIQHAKQRPIVIIDDTLSALQQSSPSIRYIRGNPCLDDTLLRANIKEAAKVIITANLHIAHNIADATSILTLISIKALHPKAFVVVEVISSAQEIHAVRAGADQVIVLSSKIGEYLTESLL</sequence>
<gene>
    <name evidence="4" type="ORF">FLK61_36505</name>
</gene>
<keyword evidence="2" id="KW-0472">Membrane</keyword>
<dbReference type="Gene3D" id="3.40.50.720">
    <property type="entry name" value="NAD(P)-binding Rossmann-like Domain"/>
    <property type="match status" value="1"/>
</dbReference>
<dbReference type="InterPro" id="IPR036291">
    <property type="entry name" value="NAD(P)-bd_dom_sf"/>
</dbReference>
<organism evidence="4 5">
    <name type="scientific">Paenalkalicoccus suaedae</name>
    <dbReference type="NCBI Taxonomy" id="2592382"/>
    <lineage>
        <taxon>Bacteria</taxon>
        <taxon>Bacillati</taxon>
        <taxon>Bacillota</taxon>
        <taxon>Bacilli</taxon>
        <taxon>Bacillales</taxon>
        <taxon>Bacillaceae</taxon>
        <taxon>Paenalkalicoccus</taxon>
    </lineage>
</organism>
<dbReference type="AlphaFoldDB" id="A0A859FH88"/>
<dbReference type="GO" id="GO:0034220">
    <property type="term" value="P:monoatomic ion transmembrane transport"/>
    <property type="evidence" value="ECO:0007669"/>
    <property type="project" value="UniProtKB-KW"/>
</dbReference>
<dbReference type="GO" id="GO:0005886">
    <property type="term" value="C:plasma membrane"/>
    <property type="evidence" value="ECO:0007669"/>
    <property type="project" value="UniProtKB-SubCell"/>
</dbReference>
<dbReference type="PANTHER" id="PTHR43833:SF9">
    <property type="entry name" value="POTASSIUM CHANNEL PROTEIN YUGO-RELATED"/>
    <property type="match status" value="1"/>
</dbReference>
<evidence type="ECO:0000313" key="4">
    <source>
        <dbReference type="EMBL" id="QKS72160.1"/>
    </source>
</evidence>
<dbReference type="PROSITE" id="PS51201">
    <property type="entry name" value="RCK_N"/>
    <property type="match status" value="1"/>
</dbReference>
<reference evidence="5" key="1">
    <citation type="submission" date="2019-07" db="EMBL/GenBank/DDBJ databases">
        <title>Bacillus alkalisoli sp. nov. isolated from saline soil.</title>
        <authorList>
            <person name="Sun J.-Q."/>
            <person name="Xu L."/>
        </authorList>
    </citation>
    <scope>NUCLEOTIDE SEQUENCE [LARGE SCALE GENOMIC DNA]</scope>
    <source>
        <strain evidence="5">M4U3P1</strain>
    </source>
</reference>
<feature type="transmembrane region" description="Helical" evidence="2">
    <location>
        <begin position="50"/>
        <end position="67"/>
    </location>
</feature>
<dbReference type="KEGG" id="psua:FLK61_36505"/>
<dbReference type="SUPFAM" id="SSF81324">
    <property type="entry name" value="Voltage-gated potassium channels"/>
    <property type="match status" value="1"/>
</dbReference>
<dbReference type="Gene3D" id="1.20.5.110">
    <property type="match status" value="1"/>
</dbReference>
<keyword evidence="2" id="KW-0812">Transmembrane</keyword>
<protein>
    <submittedName>
        <fullName evidence="4">Potassium channel protein</fullName>
    </submittedName>
</protein>
<dbReference type="RefSeq" id="WP_176010144.1">
    <property type="nucleotide sequence ID" value="NZ_CP041372.2"/>
</dbReference>
<feature type="transmembrane region" description="Helical" evidence="2">
    <location>
        <begin position="74"/>
        <end position="92"/>
    </location>
</feature>
<keyword evidence="2" id="KW-1133">Transmembrane helix</keyword>
<keyword evidence="5" id="KW-1185">Reference proteome</keyword>
<dbReference type="Proteomes" id="UP000318138">
    <property type="component" value="Chromosome"/>
</dbReference>
<dbReference type="Pfam" id="PF07885">
    <property type="entry name" value="Ion_trans_2"/>
    <property type="match status" value="1"/>
</dbReference>